<dbReference type="PRINTS" id="PR01217">
    <property type="entry name" value="PRICHEXTENSN"/>
</dbReference>
<protein>
    <submittedName>
        <fullName evidence="2">Uncharacterized protein</fullName>
    </submittedName>
</protein>
<evidence type="ECO:0000313" key="3">
    <source>
        <dbReference type="Proteomes" id="UP000305948"/>
    </source>
</evidence>
<feature type="region of interest" description="Disordered" evidence="1">
    <location>
        <begin position="39"/>
        <end position="106"/>
    </location>
</feature>
<dbReference type="Gene3D" id="1.10.10.2360">
    <property type="match status" value="1"/>
</dbReference>
<reference evidence="2 3" key="1">
    <citation type="journal article" date="2019" name="Nat. Ecol. Evol.">
        <title>Megaphylogeny resolves global patterns of mushroom evolution.</title>
        <authorList>
            <person name="Varga T."/>
            <person name="Krizsan K."/>
            <person name="Foldi C."/>
            <person name="Dima B."/>
            <person name="Sanchez-Garcia M."/>
            <person name="Sanchez-Ramirez S."/>
            <person name="Szollosi G.J."/>
            <person name="Szarkandi J.G."/>
            <person name="Papp V."/>
            <person name="Albert L."/>
            <person name="Andreopoulos W."/>
            <person name="Angelini C."/>
            <person name="Antonin V."/>
            <person name="Barry K.W."/>
            <person name="Bougher N.L."/>
            <person name="Buchanan P."/>
            <person name="Buyck B."/>
            <person name="Bense V."/>
            <person name="Catcheside P."/>
            <person name="Chovatia M."/>
            <person name="Cooper J."/>
            <person name="Damon W."/>
            <person name="Desjardin D."/>
            <person name="Finy P."/>
            <person name="Geml J."/>
            <person name="Haridas S."/>
            <person name="Hughes K."/>
            <person name="Justo A."/>
            <person name="Karasinski D."/>
            <person name="Kautmanova I."/>
            <person name="Kiss B."/>
            <person name="Kocsube S."/>
            <person name="Kotiranta H."/>
            <person name="LaButti K.M."/>
            <person name="Lechner B.E."/>
            <person name="Liimatainen K."/>
            <person name="Lipzen A."/>
            <person name="Lukacs Z."/>
            <person name="Mihaltcheva S."/>
            <person name="Morgado L.N."/>
            <person name="Niskanen T."/>
            <person name="Noordeloos M.E."/>
            <person name="Ohm R.A."/>
            <person name="Ortiz-Santana B."/>
            <person name="Ovrebo C."/>
            <person name="Racz N."/>
            <person name="Riley R."/>
            <person name="Savchenko A."/>
            <person name="Shiryaev A."/>
            <person name="Soop K."/>
            <person name="Spirin V."/>
            <person name="Szebenyi C."/>
            <person name="Tomsovsky M."/>
            <person name="Tulloss R.E."/>
            <person name="Uehling J."/>
            <person name="Grigoriev I.V."/>
            <person name="Vagvolgyi C."/>
            <person name="Papp T."/>
            <person name="Martin F.M."/>
            <person name="Miettinen O."/>
            <person name="Hibbett D.S."/>
            <person name="Nagy L.G."/>
        </authorList>
    </citation>
    <scope>NUCLEOTIDE SEQUENCE [LARGE SCALE GENOMIC DNA]</scope>
    <source>
        <strain evidence="2 3">OMC1185</strain>
    </source>
</reference>
<proteinExistence type="predicted"/>
<keyword evidence="3" id="KW-1185">Reference proteome</keyword>
<dbReference type="EMBL" id="ML213512">
    <property type="protein sequence ID" value="TFK50842.1"/>
    <property type="molecule type" value="Genomic_DNA"/>
</dbReference>
<feature type="compositionally biased region" description="Low complexity" evidence="1">
    <location>
        <begin position="72"/>
        <end position="96"/>
    </location>
</feature>
<gene>
    <name evidence="2" type="ORF">OE88DRAFT_184813</name>
</gene>
<dbReference type="OrthoDB" id="3234974at2759"/>
<feature type="region of interest" description="Disordered" evidence="1">
    <location>
        <begin position="234"/>
        <end position="267"/>
    </location>
</feature>
<evidence type="ECO:0000313" key="2">
    <source>
        <dbReference type="EMBL" id="TFK50842.1"/>
    </source>
</evidence>
<organism evidence="2 3">
    <name type="scientific">Heliocybe sulcata</name>
    <dbReference type="NCBI Taxonomy" id="5364"/>
    <lineage>
        <taxon>Eukaryota</taxon>
        <taxon>Fungi</taxon>
        <taxon>Dikarya</taxon>
        <taxon>Basidiomycota</taxon>
        <taxon>Agaricomycotina</taxon>
        <taxon>Agaricomycetes</taxon>
        <taxon>Gloeophyllales</taxon>
        <taxon>Gloeophyllaceae</taxon>
        <taxon>Heliocybe</taxon>
    </lineage>
</organism>
<accession>A0A5C3N1C8</accession>
<sequence>MADPRLNREMFMHIATGQGPNELSFEEARVQDYLRSYSTIAHPPQPCPEQPADDQLRMSMGLPPSFKPFPVPQQSSSSSSLFASSATQPTPSTSTAPPEPPAAHWFRPMTESGVIYQNITAQPEFSRFSVEELRCNAYRAGLRYPPQPVPTVPAPSPLPPPLSRSDTMSMSLGDIAQGQGQPKVYARDETGAKLLSMTASPQFNQHSFEELRVAYMLHGREMSSAEILAHSNPIPNPGPFANPLGSHPPQHQHPGMLVSGPSMARLY</sequence>
<dbReference type="AlphaFoldDB" id="A0A5C3N1C8"/>
<dbReference type="Proteomes" id="UP000305948">
    <property type="component" value="Unassembled WGS sequence"/>
</dbReference>
<name>A0A5C3N1C8_9AGAM</name>
<evidence type="ECO:0000256" key="1">
    <source>
        <dbReference type="SAM" id="MobiDB-lite"/>
    </source>
</evidence>